<dbReference type="PANTHER" id="PTHR24223:SF353">
    <property type="entry name" value="ABC TRANSPORTER ATP-BINDING PROTEIN_PERMEASE VMR1-RELATED"/>
    <property type="match status" value="1"/>
</dbReference>
<keyword evidence="3" id="KW-0067">ATP-binding</keyword>
<evidence type="ECO:0000313" key="4">
    <source>
        <dbReference type="EMBL" id="KAF0384646.1"/>
    </source>
</evidence>
<dbReference type="GO" id="GO:0042626">
    <property type="term" value="F:ATPase-coupled transmembrane transporter activity"/>
    <property type="evidence" value="ECO:0007669"/>
    <property type="project" value="TreeGrafter"/>
</dbReference>
<dbReference type="AlphaFoldDB" id="A0A8H3X0U2"/>
<dbReference type="EMBL" id="WTPW01002371">
    <property type="protein sequence ID" value="KAF0384646.1"/>
    <property type="molecule type" value="Genomic_DNA"/>
</dbReference>
<evidence type="ECO:0000313" key="5">
    <source>
        <dbReference type="Proteomes" id="UP000439903"/>
    </source>
</evidence>
<sequence>MPPDEMPSMLVYIIQAHVSISRIEKFLKEPEIDHKCSIQNFDVPYIEFKSATFQWPDGEDSIDNSSVSVELTMQTPLNKFTLKNLNVSFPVNELSIICGPMGSGQTSLLMALLGEMECLDGRVFLPRMTTESSNKLGGAPSGVVYAAQTGNFTSSQTYAKVLCVCALDKDLEILEFGDQTEVGKSGDQKQPVDSHNAKHIYEQCLVGDLMKDRAHIFVTHHVGLCLRGAAKVVVMKDGQISGEGTVEKILATGLLGGVTLESEEESGTSVEDVTDAKSQKKGKLVAEETRAVGRVEWKYYKLYFTFSRCLVITECLMFFHFTTDSIRITHVGVF</sequence>
<comment type="caution">
    <text evidence="4">The sequence shown here is derived from an EMBL/GenBank/DDBJ whole genome shotgun (WGS) entry which is preliminary data.</text>
</comment>
<reference evidence="4 5" key="1">
    <citation type="journal article" date="2019" name="Environ. Microbiol.">
        <title>At the nexus of three kingdoms: the genome of the mycorrhizal fungus Gigaspora margarita provides insights into plant, endobacterial and fungal interactions.</title>
        <authorList>
            <person name="Venice F."/>
            <person name="Ghignone S."/>
            <person name="Salvioli di Fossalunga A."/>
            <person name="Amselem J."/>
            <person name="Novero M."/>
            <person name="Xianan X."/>
            <person name="Sedzielewska Toro K."/>
            <person name="Morin E."/>
            <person name="Lipzen A."/>
            <person name="Grigoriev I.V."/>
            <person name="Henrissat B."/>
            <person name="Martin F.M."/>
            <person name="Bonfante P."/>
        </authorList>
    </citation>
    <scope>NUCLEOTIDE SEQUENCE [LARGE SCALE GENOMIC DNA]</scope>
    <source>
        <strain evidence="4 5">BEG34</strain>
    </source>
</reference>
<dbReference type="GO" id="GO:0016787">
    <property type="term" value="F:hydrolase activity"/>
    <property type="evidence" value="ECO:0007669"/>
    <property type="project" value="UniProtKB-KW"/>
</dbReference>
<dbReference type="GO" id="GO:0005524">
    <property type="term" value="F:ATP binding"/>
    <property type="evidence" value="ECO:0007669"/>
    <property type="project" value="UniProtKB-KW"/>
</dbReference>
<keyword evidence="2" id="KW-0547">Nucleotide-binding</keyword>
<proteinExistence type="predicted"/>
<dbReference type="InterPro" id="IPR050173">
    <property type="entry name" value="ABC_transporter_C-like"/>
</dbReference>
<keyword evidence="4" id="KW-0378">Hydrolase</keyword>
<dbReference type="InterPro" id="IPR027417">
    <property type="entry name" value="P-loop_NTPase"/>
</dbReference>
<gene>
    <name evidence="4" type="ORF">F8M41_011583</name>
</gene>
<dbReference type="OrthoDB" id="2443112at2759"/>
<protein>
    <submittedName>
        <fullName evidence="4">P-loop containing nucleoside triphosphate hydrolase protein</fullName>
    </submittedName>
</protein>
<dbReference type="Gene3D" id="3.40.50.300">
    <property type="entry name" value="P-loop containing nucleotide triphosphate hydrolases"/>
    <property type="match status" value="2"/>
</dbReference>
<evidence type="ECO:0000256" key="3">
    <source>
        <dbReference type="ARBA" id="ARBA00022840"/>
    </source>
</evidence>
<dbReference type="GO" id="GO:0016020">
    <property type="term" value="C:membrane"/>
    <property type="evidence" value="ECO:0007669"/>
    <property type="project" value="TreeGrafter"/>
</dbReference>
<evidence type="ECO:0000256" key="1">
    <source>
        <dbReference type="ARBA" id="ARBA00022737"/>
    </source>
</evidence>
<organism evidence="4 5">
    <name type="scientific">Gigaspora margarita</name>
    <dbReference type="NCBI Taxonomy" id="4874"/>
    <lineage>
        <taxon>Eukaryota</taxon>
        <taxon>Fungi</taxon>
        <taxon>Fungi incertae sedis</taxon>
        <taxon>Mucoromycota</taxon>
        <taxon>Glomeromycotina</taxon>
        <taxon>Glomeromycetes</taxon>
        <taxon>Diversisporales</taxon>
        <taxon>Gigasporaceae</taxon>
        <taxon>Gigaspora</taxon>
    </lineage>
</organism>
<dbReference type="Proteomes" id="UP000439903">
    <property type="component" value="Unassembled WGS sequence"/>
</dbReference>
<keyword evidence="1" id="KW-0677">Repeat</keyword>
<keyword evidence="5" id="KW-1185">Reference proteome</keyword>
<dbReference type="PANTHER" id="PTHR24223">
    <property type="entry name" value="ATP-BINDING CASSETTE SUB-FAMILY C"/>
    <property type="match status" value="1"/>
</dbReference>
<evidence type="ECO:0000256" key="2">
    <source>
        <dbReference type="ARBA" id="ARBA00022741"/>
    </source>
</evidence>
<dbReference type="SUPFAM" id="SSF52540">
    <property type="entry name" value="P-loop containing nucleoside triphosphate hydrolases"/>
    <property type="match status" value="1"/>
</dbReference>
<name>A0A8H3X0U2_GIGMA</name>
<accession>A0A8H3X0U2</accession>